<dbReference type="Proteomes" id="UP001236014">
    <property type="component" value="Chromosome"/>
</dbReference>
<name>A0A9Y2II06_9PSEU</name>
<evidence type="ECO:0000256" key="1">
    <source>
        <dbReference type="SAM" id="Phobius"/>
    </source>
</evidence>
<feature type="transmembrane region" description="Helical" evidence="1">
    <location>
        <begin position="44"/>
        <end position="63"/>
    </location>
</feature>
<evidence type="ECO:0008006" key="4">
    <source>
        <dbReference type="Google" id="ProtNLM"/>
    </source>
</evidence>
<evidence type="ECO:0000313" key="2">
    <source>
        <dbReference type="EMBL" id="WIX79515.1"/>
    </source>
</evidence>
<dbReference type="RefSeq" id="WP_285970202.1">
    <property type="nucleotide sequence ID" value="NZ_CP127294.1"/>
</dbReference>
<feature type="transmembrane region" description="Helical" evidence="1">
    <location>
        <begin position="162"/>
        <end position="183"/>
    </location>
</feature>
<feature type="transmembrane region" description="Helical" evidence="1">
    <location>
        <begin position="129"/>
        <end position="150"/>
    </location>
</feature>
<keyword evidence="1" id="KW-0812">Transmembrane</keyword>
<dbReference type="AlphaFoldDB" id="A0A9Y2II06"/>
<sequence length="192" mass="20177">MRTARLVAVVLVGLGVVVYSAWLLEFLLPTGVSPSQQPAGDLLLAVPLFRVTVGIAGLAFVLAGPPLMRLAPVHWTGRLTASSVAFLGLVLIADSLVPGASVVELLTNLAFVSGSVSLALWWPPGWREWAVAGCALVLITWALAFIASQLGPGHYAGVFSRVQLAVRAVLLIVGIAYVVVMPVPRFAPRGNH</sequence>
<gene>
    <name evidence="2" type="ORF">QRX50_01510</name>
</gene>
<protein>
    <recommendedName>
        <fullName evidence="4">DUF998 domain-containing protein</fullName>
    </recommendedName>
</protein>
<keyword evidence="3" id="KW-1185">Reference proteome</keyword>
<reference evidence="2 3" key="1">
    <citation type="submission" date="2023-06" db="EMBL/GenBank/DDBJ databases">
        <authorList>
            <person name="Oyuntsetseg B."/>
            <person name="Kim S.B."/>
        </authorList>
    </citation>
    <scope>NUCLEOTIDE SEQUENCE [LARGE SCALE GENOMIC DNA]</scope>
    <source>
        <strain evidence="2 3">2-15</strain>
    </source>
</reference>
<keyword evidence="1" id="KW-0472">Membrane</keyword>
<dbReference type="EMBL" id="CP127294">
    <property type="protein sequence ID" value="WIX79515.1"/>
    <property type="molecule type" value="Genomic_DNA"/>
</dbReference>
<evidence type="ECO:0000313" key="3">
    <source>
        <dbReference type="Proteomes" id="UP001236014"/>
    </source>
</evidence>
<dbReference type="KEGG" id="acab:QRX50_01510"/>
<organism evidence="2 3">
    <name type="scientific">Amycolatopsis carbonis</name>
    <dbReference type="NCBI Taxonomy" id="715471"/>
    <lineage>
        <taxon>Bacteria</taxon>
        <taxon>Bacillati</taxon>
        <taxon>Actinomycetota</taxon>
        <taxon>Actinomycetes</taxon>
        <taxon>Pseudonocardiales</taxon>
        <taxon>Pseudonocardiaceae</taxon>
        <taxon>Amycolatopsis</taxon>
    </lineage>
</organism>
<proteinExistence type="predicted"/>
<keyword evidence="1" id="KW-1133">Transmembrane helix</keyword>
<accession>A0A9Y2II06</accession>